<sequence>MVRDTRLVQTAVIGDEQSDVPVVLPPEAIELDVFRSTHVRDTFWCGLLLGGCGAQLATKLYIDRQCHFQHYPLPNGAPNNCRRPAVGESSADHLYLKSAMSRSLLEHGRAARFVFPPPIGSLVDVDLEDGVSLRIHMDGSVQPDWAEQRAVFLGPGVVPDPGRLAGCPYVYRVRCDTDGATRRVWIGTQSLARPTEWVSLSECAWTDDGLLTPAASRILRARAATPAESPPRRSALPESVVTFVRGLEAAQRTGTVEHVRRLCNGSGPFLQSLNPAARAEAEKVLEEARTWLTTHEDYQSRLFAEIDEAVRERRAWDVRSRLQQAAALTRRGASASEQRILAAARAYLRGQDYAEETPSQAAWRREAHYKFEQPAPKKKPSTPNSKTKQRQTAAADLRRLMKRLRRDERHLSTRELREMVGRLKRAAEEAGDAIGPKDRETVAAWARKTKGSARPASGKAQPPTSTRPAKVRDRSSSQLDPLAAAVKAILQKAASAGSTLTWGQLREQLPDGLPPLERTQQTAMLIRVDRSRGHDAPLLSALVTAADHDMHPAYPRIAEALGRPPAQGSLEAVAQWAMEVSRIHRKRAH</sequence>
<protein>
    <submittedName>
        <fullName evidence="2">Uncharacterized protein</fullName>
    </submittedName>
</protein>
<reference evidence="4" key="2">
    <citation type="journal article" date="2019" name="Int. J. Syst. Evol. Microbiol.">
        <title>The Global Catalogue of Microorganisms (GCM) 10K type strain sequencing project: providing services to taxonomists for standard genome sequencing and annotation.</title>
        <authorList>
            <consortium name="The Broad Institute Genomics Platform"/>
            <consortium name="The Broad Institute Genome Sequencing Center for Infectious Disease"/>
            <person name="Wu L."/>
            <person name="Ma J."/>
        </authorList>
    </citation>
    <scope>NUCLEOTIDE SEQUENCE [LARGE SCALE GENOMIC DNA]</scope>
    <source>
        <strain evidence="4">JCM 12607</strain>
    </source>
</reference>
<evidence type="ECO:0000313" key="3">
    <source>
        <dbReference type="EMBL" id="MFD0622456.1"/>
    </source>
</evidence>
<feature type="region of interest" description="Disordered" evidence="1">
    <location>
        <begin position="448"/>
        <end position="478"/>
    </location>
</feature>
<reference evidence="2" key="1">
    <citation type="journal article" date="2014" name="Int. J. Syst. Evol. Microbiol.">
        <title>Complete genome of a new Firmicutes species belonging to the dominant human colonic microbiota ('Ruminococcus bicirculans') reveals two chromosomes and a selective capacity to utilize plant glucans.</title>
        <authorList>
            <consortium name="NISC Comparative Sequencing Program"/>
            <person name="Wegmann U."/>
            <person name="Louis P."/>
            <person name="Goesmann A."/>
            <person name="Henrissat B."/>
            <person name="Duncan S.H."/>
            <person name="Flint H.J."/>
        </authorList>
    </citation>
    <scope>NUCLEOTIDE SEQUENCE</scope>
    <source>
        <strain evidence="2">JCM 12607</strain>
    </source>
</reference>
<gene>
    <name evidence="2" type="ORF">ACFQ2K_04415</name>
    <name evidence="3" type="ORF">ACFQ2K_06035</name>
</gene>
<proteinExistence type="predicted"/>
<accession>A0ABW2WQB6</accession>
<feature type="region of interest" description="Disordered" evidence="1">
    <location>
        <begin position="371"/>
        <end position="394"/>
    </location>
</feature>
<dbReference type="EMBL" id="JBHTGL010000005">
    <property type="protein sequence ID" value="MFD0622170.1"/>
    <property type="molecule type" value="Genomic_DNA"/>
</dbReference>
<name>A0ABW2WQB6_9ACTN</name>
<evidence type="ECO:0000256" key="1">
    <source>
        <dbReference type="SAM" id="MobiDB-lite"/>
    </source>
</evidence>
<evidence type="ECO:0000313" key="2">
    <source>
        <dbReference type="EMBL" id="MFD0622170.1"/>
    </source>
</evidence>
<organism evidence="2 4">
    <name type="scientific">Streptomyces sanglieri</name>
    <dbReference type="NCBI Taxonomy" id="193460"/>
    <lineage>
        <taxon>Bacteria</taxon>
        <taxon>Bacillati</taxon>
        <taxon>Actinomycetota</taxon>
        <taxon>Actinomycetes</taxon>
        <taxon>Kitasatosporales</taxon>
        <taxon>Streptomycetaceae</taxon>
        <taxon>Streptomyces</taxon>
    </lineage>
</organism>
<dbReference type="Proteomes" id="UP001596915">
    <property type="component" value="Unassembled WGS sequence"/>
</dbReference>
<keyword evidence="4" id="KW-1185">Reference proteome</keyword>
<comment type="caution">
    <text evidence="2">The sequence shown here is derived from an EMBL/GenBank/DDBJ whole genome shotgun (WGS) entry which is preliminary data.</text>
</comment>
<reference evidence="2" key="3">
    <citation type="submission" date="2024-09" db="EMBL/GenBank/DDBJ databases">
        <authorList>
            <person name="Sun Q."/>
            <person name="Mori K."/>
        </authorList>
    </citation>
    <scope>NUCLEOTIDE SEQUENCE</scope>
    <source>
        <strain evidence="2">JCM 12607</strain>
    </source>
</reference>
<evidence type="ECO:0000313" key="4">
    <source>
        <dbReference type="Proteomes" id="UP001596915"/>
    </source>
</evidence>
<dbReference type="EMBL" id="JBHTGL010000006">
    <property type="protein sequence ID" value="MFD0622456.1"/>
    <property type="molecule type" value="Genomic_DNA"/>
</dbReference>